<dbReference type="OrthoDB" id="6048657at2"/>
<keyword evidence="5" id="KW-1185">Reference proteome</keyword>
<feature type="domain" description="Outer membrane protein beta-barrel" evidence="3">
    <location>
        <begin position="7"/>
        <end position="142"/>
    </location>
</feature>
<dbReference type="EMBL" id="RKQN01000002">
    <property type="protein sequence ID" value="RPE80236.1"/>
    <property type="molecule type" value="Genomic_DNA"/>
</dbReference>
<name>A0A3N4VB52_9GAMM</name>
<proteinExistence type="predicted"/>
<dbReference type="InterPro" id="IPR027385">
    <property type="entry name" value="Beta-barrel_OMP"/>
</dbReference>
<feature type="signal peptide" evidence="2">
    <location>
        <begin position="1"/>
        <end position="20"/>
    </location>
</feature>
<dbReference type="RefSeq" id="WP_158635747.1">
    <property type="nucleotide sequence ID" value="NZ_RKQN01000002.1"/>
</dbReference>
<protein>
    <submittedName>
        <fullName evidence="4">Ax21 family sulfation-dependent quorum factor</fullName>
    </submittedName>
</protein>
<dbReference type="AlphaFoldDB" id="A0A3N4VB52"/>
<gene>
    <name evidence="4" type="ORF">EDC50_2068</name>
</gene>
<accession>A0A3N4VB52</accession>
<evidence type="ECO:0000256" key="2">
    <source>
        <dbReference type="SAM" id="SignalP"/>
    </source>
</evidence>
<comment type="caution">
    <text evidence="4">The sequence shown here is derived from an EMBL/GenBank/DDBJ whole genome shotgun (WGS) entry which is preliminary data.</text>
</comment>
<feature type="chain" id="PRO_5017952951" evidence="2">
    <location>
        <begin position="21"/>
        <end position="203"/>
    </location>
</feature>
<sequence>MKRSILLAAALAAAPFAASAAEGVSYTYVEGGYAKIHYDERDLDNPEGDGGYIRGSVAISPSFNLFGSYAKVSEDYRLLDEYKLDVDLSRAEFGVGYRQEMGERLDFIAELAYQRLELEARLPGFGSGSDDAKGGRLAVGLRGGNARAEGWVKLGYLDGGDFEGDFVGTLGGQFKFNRTWGLVGEVEVVEDVTQYFAGVRASF</sequence>
<evidence type="ECO:0000313" key="5">
    <source>
        <dbReference type="Proteomes" id="UP000269708"/>
    </source>
</evidence>
<keyword evidence="1 2" id="KW-0732">Signal</keyword>
<dbReference type="Pfam" id="PF13505">
    <property type="entry name" value="OMP_b-brl"/>
    <property type="match status" value="1"/>
</dbReference>
<evidence type="ECO:0000259" key="3">
    <source>
        <dbReference type="Pfam" id="PF13505"/>
    </source>
</evidence>
<reference evidence="4 5" key="1">
    <citation type="submission" date="2018-11" db="EMBL/GenBank/DDBJ databases">
        <title>Genomic Encyclopedia of Type Strains, Phase IV (KMG-IV): sequencing the most valuable type-strain genomes for metagenomic binning, comparative biology and taxonomic classification.</title>
        <authorList>
            <person name="Goeker M."/>
        </authorList>
    </citation>
    <scope>NUCLEOTIDE SEQUENCE [LARGE SCALE GENOMIC DNA]</scope>
    <source>
        <strain evidence="4 5">DSM 25623</strain>
    </source>
</reference>
<dbReference type="Proteomes" id="UP000269708">
    <property type="component" value="Unassembled WGS sequence"/>
</dbReference>
<evidence type="ECO:0000256" key="1">
    <source>
        <dbReference type="ARBA" id="ARBA00022729"/>
    </source>
</evidence>
<organism evidence="4 5">
    <name type="scientific">Vulcaniibacterium tengchongense</name>
    <dbReference type="NCBI Taxonomy" id="1273429"/>
    <lineage>
        <taxon>Bacteria</taxon>
        <taxon>Pseudomonadati</taxon>
        <taxon>Pseudomonadota</taxon>
        <taxon>Gammaproteobacteria</taxon>
        <taxon>Lysobacterales</taxon>
        <taxon>Lysobacteraceae</taxon>
        <taxon>Vulcaniibacterium</taxon>
    </lineage>
</organism>
<evidence type="ECO:0000313" key="4">
    <source>
        <dbReference type="EMBL" id="RPE80236.1"/>
    </source>
</evidence>